<reference evidence="3 4" key="1">
    <citation type="submission" date="2015-07" db="EMBL/GenBank/DDBJ databases">
        <title>Draft Genome Sequence of Malassezia furfur CBS1878 and Malassezia pachydermatis CBS1879.</title>
        <authorList>
            <person name="Triana S."/>
            <person name="Ohm R."/>
            <person name="Gonzalez A."/>
            <person name="DeCock H."/>
            <person name="Restrepo S."/>
            <person name="Celis A."/>
        </authorList>
    </citation>
    <scope>NUCLEOTIDE SEQUENCE [LARGE SCALE GENOMIC DNA]</scope>
    <source>
        <strain evidence="3 4">CBS 1879</strain>
    </source>
</reference>
<dbReference type="VEuPathDB" id="FungiDB:Malapachy_3309"/>
<dbReference type="GO" id="GO:0030490">
    <property type="term" value="P:maturation of SSU-rRNA"/>
    <property type="evidence" value="ECO:0007669"/>
    <property type="project" value="TreeGrafter"/>
</dbReference>
<feature type="region of interest" description="Disordered" evidence="1">
    <location>
        <begin position="186"/>
        <end position="214"/>
    </location>
</feature>
<feature type="domain" description="Programmed cell death protein 2 C-terminal" evidence="2">
    <location>
        <begin position="298"/>
        <end position="446"/>
    </location>
</feature>
<sequence>MSAAYDDDSDYGSDVEGEFSNVHLGLADGPLEGDDEFNPLVSRIGGRPAWLPLSPKKLPPASLVNCAHCQQPMQLLVEIFAPLEDSPFDRNLFVWGCSRAKCQRLGHGSIKAIRMMKHNVRWAAKLAKQAERRRIREERAAAKARAEQEAEAERLKKERETNPFSMKSTTGSSLFGASLFSEIPASAESTERVAEASKEDIISEEEDDDDDDDDFNEEERLAEELAIKASLDEQRAQLQDDWARTASHYETPLYLNTIPEPMYEKDVDDAAASEPSETVPMSSGEGEQYEKMTIDGVDDVFERFARRLSSEARQVVRYEFEGTPLPFHAAGPLFQQLWPAGLKGGYDSSAVPRCERCNAPRVFELQLMPNLANLLRKEHLSEKSDVQGTAEEQRQAEIASLLGISKEGVSDVRTGIAWSTAIVFVCSKDCCAESEGWAEEWVGLQQETE</sequence>
<keyword evidence="4" id="KW-1185">Reference proteome</keyword>
<feature type="compositionally biased region" description="Acidic residues" evidence="1">
    <location>
        <begin position="202"/>
        <end position="214"/>
    </location>
</feature>
<dbReference type="PANTHER" id="PTHR47524:SF1">
    <property type="entry name" value="20S RRNA ACCUMULATION PROTEIN 4"/>
    <property type="match status" value="1"/>
</dbReference>
<gene>
    <name evidence="3" type="ORF">Malapachy_3309</name>
</gene>
<name>A0A0M9VQY2_9BASI</name>
<dbReference type="GO" id="GO:0005737">
    <property type="term" value="C:cytoplasm"/>
    <property type="evidence" value="ECO:0007669"/>
    <property type="project" value="InterPro"/>
</dbReference>
<protein>
    <recommendedName>
        <fullName evidence="2">Programmed cell death protein 2 C-terminal domain-containing protein</fullName>
    </recommendedName>
</protein>
<organism evidence="3 4">
    <name type="scientific">Malassezia pachydermatis</name>
    <dbReference type="NCBI Taxonomy" id="77020"/>
    <lineage>
        <taxon>Eukaryota</taxon>
        <taxon>Fungi</taxon>
        <taxon>Dikarya</taxon>
        <taxon>Basidiomycota</taxon>
        <taxon>Ustilaginomycotina</taxon>
        <taxon>Malasseziomycetes</taxon>
        <taxon>Malasseziales</taxon>
        <taxon>Malasseziaceae</taxon>
        <taxon>Malassezia</taxon>
    </lineage>
</organism>
<evidence type="ECO:0000259" key="2">
    <source>
        <dbReference type="Pfam" id="PF04194"/>
    </source>
</evidence>
<evidence type="ECO:0000256" key="1">
    <source>
        <dbReference type="SAM" id="MobiDB-lite"/>
    </source>
</evidence>
<dbReference type="InterPro" id="IPR007320">
    <property type="entry name" value="PDCD2_C"/>
</dbReference>
<dbReference type="Pfam" id="PF04194">
    <property type="entry name" value="PDCD2_C"/>
    <property type="match status" value="1"/>
</dbReference>
<dbReference type="GeneID" id="28729658"/>
<feature type="compositionally biased region" description="Basic and acidic residues" evidence="1">
    <location>
        <begin position="189"/>
        <end position="201"/>
    </location>
</feature>
<evidence type="ECO:0000313" key="3">
    <source>
        <dbReference type="EMBL" id="KOS16002.1"/>
    </source>
</evidence>
<proteinExistence type="predicted"/>
<dbReference type="EMBL" id="LGAV01000001">
    <property type="protein sequence ID" value="KOS16002.1"/>
    <property type="molecule type" value="Genomic_DNA"/>
</dbReference>
<comment type="caution">
    <text evidence="3">The sequence shown here is derived from an EMBL/GenBank/DDBJ whole genome shotgun (WGS) entry which is preliminary data.</text>
</comment>
<dbReference type="STRING" id="77020.A0A0M9VQY2"/>
<evidence type="ECO:0000313" key="4">
    <source>
        <dbReference type="Proteomes" id="UP000037751"/>
    </source>
</evidence>
<dbReference type="PANTHER" id="PTHR47524">
    <property type="entry name" value="20S RRNA ACCUMULATION PROTEIN 4"/>
    <property type="match status" value="1"/>
</dbReference>
<feature type="compositionally biased region" description="Basic and acidic residues" evidence="1">
    <location>
        <begin position="137"/>
        <end position="161"/>
    </location>
</feature>
<dbReference type="AlphaFoldDB" id="A0A0M9VQY2"/>
<dbReference type="OrthoDB" id="443682at2759"/>
<dbReference type="Proteomes" id="UP000037751">
    <property type="component" value="Unassembled WGS sequence"/>
</dbReference>
<dbReference type="RefSeq" id="XP_017993634.1">
    <property type="nucleotide sequence ID" value="XM_018137782.1"/>
</dbReference>
<feature type="region of interest" description="Disordered" evidence="1">
    <location>
        <begin position="137"/>
        <end position="170"/>
    </location>
</feature>
<accession>A0A0M9VQY2</accession>